<dbReference type="Pfam" id="PF13480">
    <property type="entry name" value="Acetyltransf_6"/>
    <property type="match status" value="1"/>
</dbReference>
<protein>
    <recommendedName>
        <fullName evidence="1">BioF2-like acetyltransferase domain-containing protein</fullName>
    </recommendedName>
</protein>
<name>A0A518HUJ1_9BACT</name>
<dbReference type="KEGG" id="snep:Enr13x_43970"/>
<dbReference type="InterPro" id="IPR038740">
    <property type="entry name" value="BioF2-like_GNAT_dom"/>
</dbReference>
<evidence type="ECO:0000313" key="3">
    <source>
        <dbReference type="Proteomes" id="UP000319004"/>
    </source>
</evidence>
<gene>
    <name evidence="2" type="ORF">Enr13x_43970</name>
</gene>
<organism evidence="2 3">
    <name type="scientific">Stieleria neptunia</name>
    <dbReference type="NCBI Taxonomy" id="2527979"/>
    <lineage>
        <taxon>Bacteria</taxon>
        <taxon>Pseudomonadati</taxon>
        <taxon>Planctomycetota</taxon>
        <taxon>Planctomycetia</taxon>
        <taxon>Pirellulales</taxon>
        <taxon>Pirellulaceae</taxon>
        <taxon>Stieleria</taxon>
    </lineage>
</organism>
<dbReference type="InterPro" id="IPR016181">
    <property type="entry name" value="Acyl_CoA_acyltransferase"/>
</dbReference>
<dbReference type="AlphaFoldDB" id="A0A518HUJ1"/>
<dbReference type="Gene3D" id="3.40.630.30">
    <property type="match status" value="1"/>
</dbReference>
<accession>A0A518HUJ1</accession>
<dbReference type="OrthoDB" id="240921at2"/>
<dbReference type="Proteomes" id="UP000319004">
    <property type="component" value="Chromosome"/>
</dbReference>
<dbReference type="EMBL" id="CP037423">
    <property type="protein sequence ID" value="QDV44531.1"/>
    <property type="molecule type" value="Genomic_DNA"/>
</dbReference>
<evidence type="ECO:0000259" key="1">
    <source>
        <dbReference type="Pfam" id="PF13480"/>
    </source>
</evidence>
<reference evidence="2 3" key="1">
    <citation type="submission" date="2019-03" db="EMBL/GenBank/DDBJ databases">
        <title>Deep-cultivation of Planctomycetes and their phenomic and genomic characterization uncovers novel biology.</title>
        <authorList>
            <person name="Wiegand S."/>
            <person name="Jogler M."/>
            <person name="Boedeker C."/>
            <person name="Pinto D."/>
            <person name="Vollmers J."/>
            <person name="Rivas-Marin E."/>
            <person name="Kohn T."/>
            <person name="Peeters S.H."/>
            <person name="Heuer A."/>
            <person name="Rast P."/>
            <person name="Oberbeckmann S."/>
            <person name="Bunk B."/>
            <person name="Jeske O."/>
            <person name="Meyerdierks A."/>
            <person name="Storesund J.E."/>
            <person name="Kallscheuer N."/>
            <person name="Luecker S."/>
            <person name="Lage O.M."/>
            <person name="Pohl T."/>
            <person name="Merkel B.J."/>
            <person name="Hornburger P."/>
            <person name="Mueller R.-W."/>
            <person name="Bruemmer F."/>
            <person name="Labrenz M."/>
            <person name="Spormann A.M."/>
            <person name="Op den Camp H."/>
            <person name="Overmann J."/>
            <person name="Amann R."/>
            <person name="Jetten M.S.M."/>
            <person name="Mascher T."/>
            <person name="Medema M.H."/>
            <person name="Devos D.P."/>
            <person name="Kaster A.-K."/>
            <person name="Ovreas L."/>
            <person name="Rohde M."/>
            <person name="Galperin M.Y."/>
            <person name="Jogler C."/>
        </authorList>
    </citation>
    <scope>NUCLEOTIDE SEQUENCE [LARGE SCALE GENOMIC DNA]</scope>
    <source>
        <strain evidence="2 3">Enr13</strain>
    </source>
</reference>
<sequence length="404" mass="45958">MTHEIQDSVTRKASGFQFAIAGRIEFLNADHWDNVTAESSVFLSRRYLSSAQDEFFEAIVRDFAIVYDKEEPVAAIATQTFDVVGTQLIGGNSALPQNLPEQWKRKSLSLLKRRIMICGNVHTWGPHGVAIAAGQDHQRVWQGIAECLYRIRRANRLHGQVDYVIVKDLLESDPLDASALEPFRYRSMETEPNMVLSLHPQWQSMDDYLGSLTKRYRAAARKVKKPFDCDTLSVSPIENLRDESDRILELYKAVAAKADVCLFELNITTLPRIAESLDDDFETIGIRENGLLIGYVTVIRDGETAIGFYLGMDYEANARLPVYHALLLAVIEQAIRWRCKRISFGRTALEAKSRLGCKPETVHVWVRHRVPLLNFVVHQLLKNVNHDEPPERNPFKDANNETLP</sequence>
<keyword evidence="3" id="KW-1185">Reference proteome</keyword>
<evidence type="ECO:0000313" key="2">
    <source>
        <dbReference type="EMBL" id="QDV44531.1"/>
    </source>
</evidence>
<proteinExistence type="predicted"/>
<feature type="domain" description="BioF2-like acetyltransferase" evidence="1">
    <location>
        <begin position="217"/>
        <end position="351"/>
    </location>
</feature>
<dbReference type="SUPFAM" id="SSF55729">
    <property type="entry name" value="Acyl-CoA N-acyltransferases (Nat)"/>
    <property type="match status" value="1"/>
</dbReference>